<keyword evidence="3" id="KW-1185">Reference proteome</keyword>
<name>A0A844FZQ6_9BACT</name>
<dbReference type="EMBL" id="VUNS01000004">
    <property type="protein sequence ID" value="MST96596.1"/>
    <property type="molecule type" value="Genomic_DNA"/>
</dbReference>
<dbReference type="Proteomes" id="UP000435649">
    <property type="component" value="Unassembled WGS sequence"/>
</dbReference>
<gene>
    <name evidence="2" type="ORF">FYJ85_05995</name>
</gene>
<reference evidence="2 3" key="1">
    <citation type="submission" date="2019-08" db="EMBL/GenBank/DDBJ databases">
        <title>In-depth cultivation of the pig gut microbiome towards novel bacterial diversity and tailored functional studies.</title>
        <authorList>
            <person name="Wylensek D."/>
            <person name="Hitch T.C.A."/>
            <person name="Clavel T."/>
        </authorList>
    </citation>
    <scope>NUCLEOTIDE SEQUENCE [LARGE SCALE GENOMIC DNA]</scope>
    <source>
        <strain evidence="2 3">BBE-744-WT-12</strain>
    </source>
</reference>
<protein>
    <submittedName>
        <fullName evidence="2">Prepilin-type N-terminal cleavage/methylation domain-containing protein</fullName>
    </submittedName>
</protein>
<evidence type="ECO:0000313" key="2">
    <source>
        <dbReference type="EMBL" id="MST96596.1"/>
    </source>
</evidence>
<accession>A0A844FZQ6</accession>
<feature type="region of interest" description="Disordered" evidence="1">
    <location>
        <begin position="213"/>
        <end position="235"/>
    </location>
</feature>
<dbReference type="Gene3D" id="3.30.700.10">
    <property type="entry name" value="Glycoprotein, Type 4 Pilin"/>
    <property type="match status" value="1"/>
</dbReference>
<proteinExistence type="predicted"/>
<dbReference type="RefSeq" id="WP_154417282.1">
    <property type="nucleotide sequence ID" value="NZ_CALXOB010000057.1"/>
</dbReference>
<dbReference type="PANTHER" id="PTHR30093">
    <property type="entry name" value="GENERAL SECRETION PATHWAY PROTEIN G"/>
    <property type="match status" value="1"/>
</dbReference>
<dbReference type="NCBIfam" id="TIGR02532">
    <property type="entry name" value="IV_pilin_GFxxxE"/>
    <property type="match status" value="1"/>
</dbReference>
<organism evidence="2 3">
    <name type="scientific">Victivallis lenta</name>
    <dbReference type="NCBI Taxonomy" id="2606640"/>
    <lineage>
        <taxon>Bacteria</taxon>
        <taxon>Pseudomonadati</taxon>
        <taxon>Lentisphaerota</taxon>
        <taxon>Lentisphaeria</taxon>
        <taxon>Victivallales</taxon>
        <taxon>Victivallaceae</taxon>
        <taxon>Victivallis</taxon>
    </lineage>
</organism>
<comment type="caution">
    <text evidence="2">The sequence shown here is derived from an EMBL/GenBank/DDBJ whole genome shotgun (WGS) entry which is preliminary data.</text>
</comment>
<evidence type="ECO:0000256" key="1">
    <source>
        <dbReference type="SAM" id="MobiDB-lite"/>
    </source>
</evidence>
<dbReference type="SUPFAM" id="SSF54523">
    <property type="entry name" value="Pili subunits"/>
    <property type="match status" value="1"/>
</dbReference>
<evidence type="ECO:0000313" key="3">
    <source>
        <dbReference type="Proteomes" id="UP000435649"/>
    </source>
</evidence>
<dbReference type="AlphaFoldDB" id="A0A844FZQ6"/>
<dbReference type="InterPro" id="IPR012902">
    <property type="entry name" value="N_methyl_site"/>
</dbReference>
<dbReference type="InterPro" id="IPR045584">
    <property type="entry name" value="Pilin-like"/>
</dbReference>
<sequence length="235" mass="25893">MKQKRLNFTLTELLAVIAIIAILAGLLIPAINGARERAKAAKCLNNQKQTTAFISAYMNESDQHLISADTTGNQYIWGIALYWRKLNQDPNVLRCPSVVNYSNSNSTNDETRITSDLKQTYGMVFASATDLKGFDFRGTRHLYADNFQVSPSALVMGGCSVTGTDTKTASHLLDLADGSGGKPFLIHGKGTNFFFLDGHTETLSEGDLTNQKRYYPKQNGKDAEKIDSSYKFATE</sequence>
<feature type="compositionally biased region" description="Basic and acidic residues" evidence="1">
    <location>
        <begin position="219"/>
        <end position="235"/>
    </location>
</feature>